<accession>A0AAD9X078</accession>
<proteinExistence type="predicted"/>
<organism evidence="2 3">
    <name type="scientific">Dipteronia dyeriana</name>
    <dbReference type="NCBI Taxonomy" id="168575"/>
    <lineage>
        <taxon>Eukaryota</taxon>
        <taxon>Viridiplantae</taxon>
        <taxon>Streptophyta</taxon>
        <taxon>Embryophyta</taxon>
        <taxon>Tracheophyta</taxon>
        <taxon>Spermatophyta</taxon>
        <taxon>Magnoliopsida</taxon>
        <taxon>eudicotyledons</taxon>
        <taxon>Gunneridae</taxon>
        <taxon>Pentapetalae</taxon>
        <taxon>rosids</taxon>
        <taxon>malvids</taxon>
        <taxon>Sapindales</taxon>
        <taxon>Sapindaceae</taxon>
        <taxon>Hippocastanoideae</taxon>
        <taxon>Acereae</taxon>
        <taxon>Dipteronia</taxon>
    </lineage>
</organism>
<feature type="domain" description="RNase H type-1" evidence="1">
    <location>
        <begin position="92"/>
        <end position="214"/>
    </location>
</feature>
<dbReference type="InterPro" id="IPR036397">
    <property type="entry name" value="RNaseH_sf"/>
</dbReference>
<reference evidence="2" key="1">
    <citation type="journal article" date="2023" name="Plant J.">
        <title>Genome sequences and population genomics provide insights into the demographic history, inbreeding, and mutation load of two 'living fossil' tree species of Dipteronia.</title>
        <authorList>
            <person name="Feng Y."/>
            <person name="Comes H.P."/>
            <person name="Chen J."/>
            <person name="Zhu S."/>
            <person name="Lu R."/>
            <person name="Zhang X."/>
            <person name="Li P."/>
            <person name="Qiu J."/>
            <person name="Olsen K.M."/>
            <person name="Qiu Y."/>
        </authorList>
    </citation>
    <scope>NUCLEOTIDE SEQUENCE</scope>
    <source>
        <strain evidence="2">KIB01</strain>
    </source>
</reference>
<dbReference type="InterPro" id="IPR052929">
    <property type="entry name" value="RNase_H-like_EbsB-rel"/>
</dbReference>
<name>A0AAD9X078_9ROSI</name>
<dbReference type="CDD" id="cd06222">
    <property type="entry name" value="RNase_H_like"/>
    <property type="match status" value="1"/>
</dbReference>
<protein>
    <recommendedName>
        <fullName evidence="1">RNase H type-1 domain-containing protein</fullName>
    </recommendedName>
</protein>
<evidence type="ECO:0000259" key="1">
    <source>
        <dbReference type="Pfam" id="PF13456"/>
    </source>
</evidence>
<dbReference type="PANTHER" id="PTHR47074:SF48">
    <property type="entry name" value="POLYNUCLEOTIDYL TRANSFERASE, RIBONUCLEASE H-LIKE SUPERFAMILY PROTEIN"/>
    <property type="match status" value="1"/>
</dbReference>
<dbReference type="InterPro" id="IPR002156">
    <property type="entry name" value="RNaseH_domain"/>
</dbReference>
<sequence length="242" mass="26829">MVMPQRWHNNNDNGRPNAIQIDHHLRNSTVHGADFLDAKVCGDQARAFVYDGCIDFLMGYKAVNDVESCRYTNVGLTVARWCPPNNGFYKINSDAVIDCGRLLVVVGLVIRDSEGLVLVASAQCVHVGYSPQVVETVALLLHNLNLAFEMGLRPVVVESNSLGIVQLVNAGVSCPSDIGLVLDEIQDRLERVDNGWVRHVSRKANNVAHTLANMGLGDVEDPFWLEEYPLCVDRFLLEDLPY</sequence>
<dbReference type="AlphaFoldDB" id="A0AAD9X078"/>
<evidence type="ECO:0000313" key="2">
    <source>
        <dbReference type="EMBL" id="KAK2648872.1"/>
    </source>
</evidence>
<dbReference type="Proteomes" id="UP001280121">
    <property type="component" value="Unassembled WGS sequence"/>
</dbReference>
<gene>
    <name evidence="2" type="ORF">Ddye_016361</name>
</gene>
<dbReference type="Pfam" id="PF13456">
    <property type="entry name" value="RVT_3"/>
    <property type="match status" value="1"/>
</dbReference>
<evidence type="ECO:0000313" key="3">
    <source>
        <dbReference type="Proteomes" id="UP001280121"/>
    </source>
</evidence>
<dbReference type="EMBL" id="JANJYI010000005">
    <property type="protein sequence ID" value="KAK2648872.1"/>
    <property type="molecule type" value="Genomic_DNA"/>
</dbReference>
<dbReference type="InterPro" id="IPR044730">
    <property type="entry name" value="RNase_H-like_dom_plant"/>
</dbReference>
<dbReference type="GO" id="GO:0004523">
    <property type="term" value="F:RNA-DNA hybrid ribonuclease activity"/>
    <property type="evidence" value="ECO:0007669"/>
    <property type="project" value="InterPro"/>
</dbReference>
<dbReference type="GO" id="GO:0003676">
    <property type="term" value="F:nucleic acid binding"/>
    <property type="evidence" value="ECO:0007669"/>
    <property type="project" value="InterPro"/>
</dbReference>
<dbReference type="Gene3D" id="3.30.420.10">
    <property type="entry name" value="Ribonuclease H-like superfamily/Ribonuclease H"/>
    <property type="match status" value="1"/>
</dbReference>
<dbReference type="PANTHER" id="PTHR47074">
    <property type="entry name" value="BNAC02G40300D PROTEIN"/>
    <property type="match status" value="1"/>
</dbReference>
<keyword evidence="3" id="KW-1185">Reference proteome</keyword>
<comment type="caution">
    <text evidence="2">The sequence shown here is derived from an EMBL/GenBank/DDBJ whole genome shotgun (WGS) entry which is preliminary data.</text>
</comment>